<accession>A0A2R6NJE5</accession>
<dbReference type="AlphaFoldDB" id="A0A2R6NJE5"/>
<sequence>MANPVGIIAFGVHAIHKVYDVYQKIKSAPEEIYALQEDAAILEGILPKIKEALLKETDSGPVTVLVSKAQELIASVKKSIKAVTKAVEGRQKVKKVK</sequence>
<evidence type="ECO:0000313" key="2">
    <source>
        <dbReference type="Proteomes" id="UP000186601"/>
    </source>
</evidence>
<dbReference type="EMBL" id="MLYV02001175">
    <property type="protein sequence ID" value="PSR72476.1"/>
    <property type="molecule type" value="Genomic_DNA"/>
</dbReference>
<gene>
    <name evidence="1" type="ORF">PHLCEN_2v11655</name>
</gene>
<organism evidence="1 2">
    <name type="scientific">Hermanssonia centrifuga</name>
    <dbReference type="NCBI Taxonomy" id="98765"/>
    <lineage>
        <taxon>Eukaryota</taxon>
        <taxon>Fungi</taxon>
        <taxon>Dikarya</taxon>
        <taxon>Basidiomycota</taxon>
        <taxon>Agaricomycotina</taxon>
        <taxon>Agaricomycetes</taxon>
        <taxon>Polyporales</taxon>
        <taxon>Meruliaceae</taxon>
        <taxon>Hermanssonia</taxon>
    </lineage>
</organism>
<reference evidence="1 2" key="1">
    <citation type="submission" date="2018-02" db="EMBL/GenBank/DDBJ databases">
        <title>Genome sequence of the basidiomycete white-rot fungus Phlebia centrifuga.</title>
        <authorList>
            <person name="Granchi Z."/>
            <person name="Peng M."/>
            <person name="de Vries R.P."/>
            <person name="Hilden K."/>
            <person name="Makela M.R."/>
            <person name="Grigoriev I."/>
            <person name="Riley R."/>
        </authorList>
    </citation>
    <scope>NUCLEOTIDE SEQUENCE [LARGE SCALE GENOMIC DNA]</scope>
    <source>
        <strain evidence="1 2">FBCC195</strain>
    </source>
</reference>
<protein>
    <submittedName>
        <fullName evidence="1">Uncharacterized protein</fullName>
    </submittedName>
</protein>
<proteinExistence type="predicted"/>
<evidence type="ECO:0000313" key="1">
    <source>
        <dbReference type="EMBL" id="PSR72476.1"/>
    </source>
</evidence>
<name>A0A2R6NJE5_9APHY</name>
<comment type="caution">
    <text evidence="1">The sequence shown here is derived from an EMBL/GenBank/DDBJ whole genome shotgun (WGS) entry which is preliminary data.</text>
</comment>
<dbReference type="Proteomes" id="UP000186601">
    <property type="component" value="Unassembled WGS sequence"/>
</dbReference>
<keyword evidence="2" id="KW-1185">Reference proteome</keyword>